<reference evidence="1" key="1">
    <citation type="submission" date="2024-09" db="EMBL/GenBank/DDBJ databases">
        <authorList>
            <person name="Liu J."/>
        </authorList>
    </citation>
    <scope>NUCLEOTIDE SEQUENCE</scope>
    <source>
        <strain evidence="1">NBU2967</strain>
    </source>
</reference>
<keyword evidence="2" id="KW-1185">Reference proteome</keyword>
<comment type="caution">
    <text evidence="1">The sequence shown here is derived from an EMBL/GenBank/DDBJ whole genome shotgun (WGS) entry which is preliminary data.</text>
</comment>
<organism evidence="1 2">
    <name type="scientific">Meishania litoralis</name>
    <dbReference type="NCBI Taxonomy" id="3434685"/>
    <lineage>
        <taxon>Bacteria</taxon>
        <taxon>Pseudomonadati</taxon>
        <taxon>Bacteroidota</taxon>
        <taxon>Flavobacteriia</taxon>
        <taxon>Flavobacteriales</taxon>
        <taxon>Flavobacteriaceae</taxon>
        <taxon>Meishania</taxon>
    </lineage>
</organism>
<name>A0ACC7LG84_9FLAO</name>
<sequence length="90" mass="10237">MNESVLNMMDKIPEGYSEGIYCGTKYGITKTFFNKGKSLKIFGKALGGSDFVSFNYYFIKNEGLLKPCEMPESKVIDFLQKLMLTPDKEQ</sequence>
<evidence type="ECO:0000313" key="2">
    <source>
        <dbReference type="Proteomes" id="UP001595191"/>
    </source>
</evidence>
<proteinExistence type="predicted"/>
<protein>
    <submittedName>
        <fullName evidence="1">Peptide methionine sulfoxide reductase</fullName>
    </submittedName>
</protein>
<gene>
    <name evidence="1" type="ORF">ACEZ3G_03175</name>
</gene>
<accession>A0ACC7LG84</accession>
<evidence type="ECO:0000313" key="1">
    <source>
        <dbReference type="EMBL" id="MFH6602464.1"/>
    </source>
</evidence>
<dbReference type="EMBL" id="JBHFPV010000001">
    <property type="protein sequence ID" value="MFH6602464.1"/>
    <property type="molecule type" value="Genomic_DNA"/>
</dbReference>
<dbReference type="Proteomes" id="UP001595191">
    <property type="component" value="Unassembled WGS sequence"/>
</dbReference>